<organism evidence="7 8">
    <name type="scientific">Candidatus Barnesiella excrementipullorum</name>
    <dbReference type="NCBI Taxonomy" id="2838479"/>
    <lineage>
        <taxon>Bacteria</taxon>
        <taxon>Pseudomonadati</taxon>
        <taxon>Bacteroidota</taxon>
        <taxon>Bacteroidia</taxon>
        <taxon>Bacteroidales</taxon>
        <taxon>Barnesiellaceae</taxon>
        <taxon>Barnesiella</taxon>
    </lineage>
</organism>
<dbReference type="GO" id="GO:0047804">
    <property type="term" value="F:cysteine-S-conjugate beta-lyase activity"/>
    <property type="evidence" value="ECO:0007669"/>
    <property type="project" value="UniProtKB-EC"/>
</dbReference>
<feature type="domain" description="Aminotransferase class I/classII large" evidence="6">
    <location>
        <begin position="27"/>
        <end position="380"/>
    </location>
</feature>
<keyword evidence="3" id="KW-0663">Pyridoxal phosphate</keyword>
<dbReference type="Gene3D" id="3.40.640.10">
    <property type="entry name" value="Type I PLP-dependent aspartate aminotransferase-like (Major domain)"/>
    <property type="match status" value="1"/>
</dbReference>
<evidence type="ECO:0000256" key="4">
    <source>
        <dbReference type="ARBA" id="ARBA00023239"/>
    </source>
</evidence>
<dbReference type="Pfam" id="PF00155">
    <property type="entry name" value="Aminotran_1_2"/>
    <property type="match status" value="1"/>
</dbReference>
<evidence type="ECO:0000256" key="5">
    <source>
        <dbReference type="ARBA" id="ARBA00037974"/>
    </source>
</evidence>
<dbReference type="InterPro" id="IPR015424">
    <property type="entry name" value="PyrdxlP-dep_Trfase"/>
</dbReference>
<dbReference type="Proteomes" id="UP000824246">
    <property type="component" value="Unassembled WGS sequence"/>
</dbReference>
<name>A0A9D2AQA5_9BACT</name>
<dbReference type="InterPro" id="IPR015421">
    <property type="entry name" value="PyrdxlP-dep_Trfase_major"/>
</dbReference>
<comment type="caution">
    <text evidence="7">The sequence shown here is derived from an EMBL/GenBank/DDBJ whole genome shotgun (WGS) entry which is preliminary data.</text>
</comment>
<keyword evidence="7" id="KW-0808">Transferase</keyword>
<dbReference type="PANTHER" id="PTHR43525">
    <property type="entry name" value="PROTEIN MALY"/>
    <property type="match status" value="1"/>
</dbReference>
<comment type="cofactor">
    <cofactor evidence="1">
        <name>pyridoxal 5'-phosphate</name>
        <dbReference type="ChEBI" id="CHEBI:597326"/>
    </cofactor>
</comment>
<evidence type="ECO:0000256" key="3">
    <source>
        <dbReference type="ARBA" id="ARBA00022898"/>
    </source>
</evidence>
<dbReference type="GO" id="GO:0030170">
    <property type="term" value="F:pyridoxal phosphate binding"/>
    <property type="evidence" value="ECO:0007669"/>
    <property type="project" value="InterPro"/>
</dbReference>
<keyword evidence="7" id="KW-0032">Aminotransferase</keyword>
<evidence type="ECO:0000256" key="1">
    <source>
        <dbReference type="ARBA" id="ARBA00001933"/>
    </source>
</evidence>
<sequence>MKYDFDKIISRRGSNSYKWDSMPASKDVLPLWVADMDFRTAPAIIEALARRVQHGIFGYVHVPDEYYTAVTRWFERRHNWTFSKEWMIYTSGVVPALSAVIKALTQPGDGVVVQTPVYNCFFSSIRNNGCRIVTNPLIYEGGTYHIDFDDLERKTAEPGVKLLLLCNPHNPAGRVWTRDELSHIGEICQRNHVRVVSDEIHCELVFPGHVYTPYASISDEFLWNSVTCVSPSKSFNIAGLQIANIIARDETVRRQIDRAININEVCDVNPFGIEATMAAYNESEEWLLELLDYLKGNYDCLCEFFHTHLPQIPVTKLEGTYLVWTDCKRLAMPSDTLQDRLLETTGLWLNSGTMYGAAGEGFLRWNIACPRRVLQDALSRFKDFVDTLTRRTTR</sequence>
<dbReference type="InterPro" id="IPR027619">
    <property type="entry name" value="C-S_lyase_PatB-like"/>
</dbReference>
<keyword evidence="4" id="KW-0456">Lyase</keyword>
<reference evidence="7" key="2">
    <citation type="submission" date="2021-04" db="EMBL/GenBank/DDBJ databases">
        <authorList>
            <person name="Gilroy R."/>
        </authorList>
    </citation>
    <scope>NUCLEOTIDE SEQUENCE</scope>
    <source>
        <strain evidence="7">ChiHjej12B11-16260</strain>
    </source>
</reference>
<comment type="similarity">
    <text evidence="5">Belongs to the class-II pyridoxal-phosphate-dependent aminotransferase family. MalY/PatB cystathionine beta-lyase subfamily.</text>
</comment>
<dbReference type="CDD" id="cd00609">
    <property type="entry name" value="AAT_like"/>
    <property type="match status" value="1"/>
</dbReference>
<reference evidence="7" key="1">
    <citation type="journal article" date="2021" name="PeerJ">
        <title>Extensive microbial diversity within the chicken gut microbiome revealed by metagenomics and culture.</title>
        <authorList>
            <person name="Gilroy R."/>
            <person name="Ravi A."/>
            <person name="Getino M."/>
            <person name="Pursley I."/>
            <person name="Horton D.L."/>
            <person name="Alikhan N.F."/>
            <person name="Baker D."/>
            <person name="Gharbi K."/>
            <person name="Hall N."/>
            <person name="Watson M."/>
            <person name="Adriaenssens E.M."/>
            <person name="Foster-Nyarko E."/>
            <person name="Jarju S."/>
            <person name="Secka A."/>
            <person name="Antonio M."/>
            <person name="Oren A."/>
            <person name="Chaudhuri R.R."/>
            <person name="La Ragione R."/>
            <person name="Hildebrand F."/>
            <person name="Pallen M.J."/>
        </authorList>
    </citation>
    <scope>NUCLEOTIDE SEQUENCE</scope>
    <source>
        <strain evidence="7">ChiHjej12B11-16260</strain>
    </source>
</reference>
<evidence type="ECO:0000256" key="2">
    <source>
        <dbReference type="ARBA" id="ARBA00012224"/>
    </source>
</evidence>
<dbReference type="AlphaFoldDB" id="A0A9D2AQA5"/>
<evidence type="ECO:0000259" key="6">
    <source>
        <dbReference type="Pfam" id="PF00155"/>
    </source>
</evidence>
<dbReference type="NCBIfam" id="TIGR04350">
    <property type="entry name" value="C_S_lyase_PatB"/>
    <property type="match status" value="1"/>
</dbReference>
<accession>A0A9D2AQA5</accession>
<evidence type="ECO:0000313" key="8">
    <source>
        <dbReference type="Proteomes" id="UP000824246"/>
    </source>
</evidence>
<dbReference type="GO" id="GO:0008483">
    <property type="term" value="F:transaminase activity"/>
    <property type="evidence" value="ECO:0007669"/>
    <property type="project" value="UniProtKB-KW"/>
</dbReference>
<dbReference type="EMBL" id="DXFB01000088">
    <property type="protein sequence ID" value="HIX45234.1"/>
    <property type="molecule type" value="Genomic_DNA"/>
</dbReference>
<dbReference type="InterPro" id="IPR015422">
    <property type="entry name" value="PyrdxlP-dep_Trfase_small"/>
</dbReference>
<dbReference type="Gene3D" id="3.90.1150.10">
    <property type="entry name" value="Aspartate Aminotransferase, domain 1"/>
    <property type="match status" value="1"/>
</dbReference>
<dbReference type="InterPro" id="IPR051798">
    <property type="entry name" value="Class-II_PLP-Dep_Aminotrans"/>
</dbReference>
<dbReference type="InterPro" id="IPR004839">
    <property type="entry name" value="Aminotransferase_I/II_large"/>
</dbReference>
<dbReference type="PANTHER" id="PTHR43525:SF1">
    <property type="entry name" value="PROTEIN MALY"/>
    <property type="match status" value="1"/>
</dbReference>
<gene>
    <name evidence="7" type="ORF">H9982_03340</name>
</gene>
<dbReference type="SUPFAM" id="SSF53383">
    <property type="entry name" value="PLP-dependent transferases"/>
    <property type="match status" value="1"/>
</dbReference>
<protein>
    <recommendedName>
        <fullName evidence="2">cysteine-S-conjugate beta-lyase</fullName>
        <ecNumber evidence="2">4.4.1.13</ecNumber>
    </recommendedName>
</protein>
<proteinExistence type="inferred from homology"/>
<dbReference type="EC" id="4.4.1.13" evidence="2"/>
<evidence type="ECO:0000313" key="7">
    <source>
        <dbReference type="EMBL" id="HIX45234.1"/>
    </source>
</evidence>